<dbReference type="InterPro" id="IPR012910">
    <property type="entry name" value="Plug_dom"/>
</dbReference>
<comment type="caution">
    <text evidence="11">The sequence shown here is derived from an EMBL/GenBank/DDBJ whole genome shotgun (WGS) entry which is preliminary data.</text>
</comment>
<evidence type="ECO:0000256" key="2">
    <source>
        <dbReference type="ARBA" id="ARBA00022448"/>
    </source>
</evidence>
<keyword evidence="5 7" id="KW-0472">Membrane</keyword>
<gene>
    <name evidence="11" type="ORF">MTR65_11515</name>
</gene>
<keyword evidence="4" id="KW-0408">Iron</keyword>
<keyword evidence="3" id="KW-0410">Iron transport</keyword>
<keyword evidence="6" id="KW-0998">Cell outer membrane</keyword>
<evidence type="ECO:0000256" key="4">
    <source>
        <dbReference type="ARBA" id="ARBA00023004"/>
    </source>
</evidence>
<dbReference type="Gene3D" id="2.40.170.20">
    <property type="entry name" value="TonB-dependent receptor, beta-barrel domain"/>
    <property type="match status" value="1"/>
</dbReference>
<evidence type="ECO:0000313" key="11">
    <source>
        <dbReference type="EMBL" id="MCJ1961312.1"/>
    </source>
</evidence>
<dbReference type="Proteomes" id="UP001162802">
    <property type="component" value="Unassembled WGS sequence"/>
</dbReference>
<keyword evidence="12" id="KW-1185">Reference proteome</keyword>
<accession>A0ABT0ADN3</accession>
<keyword evidence="11" id="KW-0675">Receptor</keyword>
<evidence type="ECO:0000256" key="8">
    <source>
        <dbReference type="SAM" id="MobiDB-lite"/>
    </source>
</evidence>
<dbReference type="Pfam" id="PF07715">
    <property type="entry name" value="Plug"/>
    <property type="match status" value="1"/>
</dbReference>
<evidence type="ECO:0000256" key="1">
    <source>
        <dbReference type="ARBA" id="ARBA00004442"/>
    </source>
</evidence>
<evidence type="ECO:0000259" key="10">
    <source>
        <dbReference type="SMART" id="SM00965"/>
    </source>
</evidence>
<evidence type="ECO:0000256" key="7">
    <source>
        <dbReference type="RuleBase" id="RU003357"/>
    </source>
</evidence>
<comment type="similarity">
    <text evidence="7">Belongs to the TonB-dependent receptor family.</text>
</comment>
<dbReference type="InterPro" id="IPR010104">
    <property type="entry name" value="TonB_rcpt_bac"/>
</dbReference>
<proteinExistence type="inferred from homology"/>
<reference evidence="11" key="1">
    <citation type="submission" date="2022-03" db="EMBL/GenBank/DDBJ databases">
        <title>Identification of a novel bacterium isolated from mangrove sediments.</title>
        <authorList>
            <person name="Pan X."/>
        </authorList>
    </citation>
    <scope>NUCLEOTIDE SEQUENCE</scope>
    <source>
        <strain evidence="11">B2637</strain>
    </source>
</reference>
<dbReference type="PANTHER" id="PTHR40980">
    <property type="entry name" value="PLUG DOMAIN-CONTAINING PROTEIN"/>
    <property type="match status" value="1"/>
</dbReference>
<dbReference type="RefSeq" id="WP_243800269.1">
    <property type="nucleotide sequence ID" value="NZ_JALHAT010000018.1"/>
</dbReference>
<evidence type="ECO:0000256" key="5">
    <source>
        <dbReference type="ARBA" id="ARBA00023136"/>
    </source>
</evidence>
<name>A0ABT0ADN3_9SPHN</name>
<keyword evidence="9" id="KW-0732">Signal</keyword>
<feature type="region of interest" description="Disordered" evidence="8">
    <location>
        <begin position="102"/>
        <end position="121"/>
    </location>
</feature>
<evidence type="ECO:0000313" key="12">
    <source>
        <dbReference type="Proteomes" id="UP001162802"/>
    </source>
</evidence>
<evidence type="ECO:0000256" key="3">
    <source>
        <dbReference type="ARBA" id="ARBA00022496"/>
    </source>
</evidence>
<dbReference type="Pfam" id="PF00593">
    <property type="entry name" value="TonB_dep_Rec_b-barrel"/>
    <property type="match status" value="1"/>
</dbReference>
<dbReference type="NCBIfam" id="TIGR01782">
    <property type="entry name" value="TonB-Xanth-Caul"/>
    <property type="match status" value="1"/>
</dbReference>
<dbReference type="InterPro" id="IPR037066">
    <property type="entry name" value="Plug_dom_sf"/>
</dbReference>
<sequence>MRLAAAASLAAMVALAASPADARTRDFAIPAGALGDALNAWSAQSGVQVLSSPETLEGRQSRGAHGRMAEMDALERILAGTGLIAQRRGGAVLIRTRPKASARTGAASRTPSSAAPAYIPPPLTGDPIHVIGLRMSERRARAAKREARVIADAISSDEVRRLPDTSVVDAMRRIPGISVIPIADNEHPRDVPIAPVVRGLTQTYNNVTVNGLPIASTGIPEAGSNSASRGVRLDILPTALVSELVVLKTFTPERDPNAIGGAIDIRTRSAFASGGAPFASLEAGLTRPSRHGEVQPQSTPGLHASGTFATTFGPERRFGLVLSANARRLQNNSDMHGTSDSGFLAFYAADGTRVDEDDPRAQGRPVPVQDKYWINSSDRRRHGLSARFEADLPDLAISTFLGSFTFRDGFIRNEVVIEPRGAITRTSDTSGHFARGAVQVGYRDGVTRTTTRLALFNATWSPSDRDSLSLRAARTQATMGEAYTMVKFTSGRDAEGDVTGSADFPVRYDTSALHHSFTVPRASYTDLSLYPAAYWRERARSAVSDLDTARLDWRRNMAPGESGVGLAAGTGVQRAGYRYRYANTAWNTDNRDLTLAQAGEVRTNPLPFNRAGLELIEIDPDRAWALFEANRADIALTSDIGDALRDRFDHAETSLSAYAMARLARGPWELVGGLHLDRTSLSTQGYIEAGDTWTATTASSRYTRLLPAFLANFDPTPSLRLRAGYSRTLGRPSYESYAPRAAIDFGSSSLAGNPQSPDVTVRLGNPELAPRTSDNFDVSAEWTLPARLDGLVSAALFHKRIRDEIFDAMTQGYTWEGVHYASAQVIRPVNASAAHISGLELSASVGSLGALSRHLAPFGVTANWTRLDGAMSVLQTTGSPRVVDRLVGQPSQVANLSLFYAQDGLELRAALNATGRALRAVAPDAPSQDVYWAPRRQVDLQARYHFAPRWSVVLDVSNLTQARLTSLTGPGYGWLKDSYAVPRSVRLSLHWGLGG</sequence>
<dbReference type="Gene3D" id="2.170.130.10">
    <property type="entry name" value="TonB-dependent receptor, plug domain"/>
    <property type="match status" value="1"/>
</dbReference>
<keyword evidence="3" id="KW-0406">Ion transport</keyword>
<evidence type="ECO:0000256" key="9">
    <source>
        <dbReference type="SAM" id="SignalP"/>
    </source>
</evidence>
<feature type="domain" description="Secretin/TonB short N-terminal" evidence="10">
    <location>
        <begin position="47"/>
        <end position="97"/>
    </location>
</feature>
<organism evidence="11 12">
    <name type="scientific">Novosphingobium mangrovi</name>
    <name type="common">ex Hu et al. 2023</name>
    <dbReference type="NCBI Taxonomy" id="2930094"/>
    <lineage>
        <taxon>Bacteria</taxon>
        <taxon>Pseudomonadati</taxon>
        <taxon>Pseudomonadota</taxon>
        <taxon>Alphaproteobacteria</taxon>
        <taxon>Sphingomonadales</taxon>
        <taxon>Sphingomonadaceae</taxon>
        <taxon>Novosphingobium</taxon>
    </lineage>
</organism>
<feature type="chain" id="PRO_5045213752" evidence="9">
    <location>
        <begin position="23"/>
        <end position="995"/>
    </location>
</feature>
<feature type="compositionally biased region" description="Low complexity" evidence="8">
    <location>
        <begin position="102"/>
        <end position="117"/>
    </location>
</feature>
<dbReference type="SMART" id="SM00965">
    <property type="entry name" value="STN"/>
    <property type="match status" value="1"/>
</dbReference>
<keyword evidence="2" id="KW-0813">Transport</keyword>
<dbReference type="SUPFAM" id="SSF56935">
    <property type="entry name" value="Porins"/>
    <property type="match status" value="1"/>
</dbReference>
<dbReference type="InterPro" id="IPR000531">
    <property type="entry name" value="Beta-barrel_TonB"/>
</dbReference>
<comment type="subcellular location">
    <subcellularLocation>
        <location evidence="1 7">Cell outer membrane</location>
    </subcellularLocation>
</comment>
<dbReference type="InterPro" id="IPR011662">
    <property type="entry name" value="Secretin/TonB_short_N"/>
</dbReference>
<keyword evidence="7" id="KW-0798">TonB box</keyword>
<feature type="signal peptide" evidence="9">
    <location>
        <begin position="1"/>
        <end position="22"/>
    </location>
</feature>
<protein>
    <submittedName>
        <fullName evidence="11">TonB-dependent receptor</fullName>
    </submittedName>
</protein>
<evidence type="ECO:0000256" key="6">
    <source>
        <dbReference type="ARBA" id="ARBA00023237"/>
    </source>
</evidence>
<dbReference type="Gene3D" id="3.55.50.30">
    <property type="match status" value="1"/>
</dbReference>
<dbReference type="PANTHER" id="PTHR40980:SF4">
    <property type="entry name" value="TONB-DEPENDENT RECEPTOR-LIKE BETA-BARREL DOMAIN-CONTAINING PROTEIN"/>
    <property type="match status" value="1"/>
</dbReference>
<dbReference type="EMBL" id="JALHAT010000018">
    <property type="protein sequence ID" value="MCJ1961312.1"/>
    <property type="molecule type" value="Genomic_DNA"/>
</dbReference>
<dbReference type="InterPro" id="IPR036942">
    <property type="entry name" value="Beta-barrel_TonB_sf"/>
</dbReference>